<proteinExistence type="predicted"/>
<evidence type="ECO:0000313" key="2">
    <source>
        <dbReference type="EMBL" id="KAK7043058.1"/>
    </source>
</evidence>
<name>A0AAW0CVV7_9AGAR</name>
<dbReference type="EMBL" id="JAYKXP010000030">
    <property type="protein sequence ID" value="KAK7043058.1"/>
    <property type="molecule type" value="Genomic_DNA"/>
</dbReference>
<feature type="region of interest" description="Disordered" evidence="1">
    <location>
        <begin position="312"/>
        <end position="333"/>
    </location>
</feature>
<accession>A0AAW0CVV7</accession>
<organism evidence="2 3">
    <name type="scientific">Paramarasmius palmivorus</name>
    <dbReference type="NCBI Taxonomy" id="297713"/>
    <lineage>
        <taxon>Eukaryota</taxon>
        <taxon>Fungi</taxon>
        <taxon>Dikarya</taxon>
        <taxon>Basidiomycota</taxon>
        <taxon>Agaricomycotina</taxon>
        <taxon>Agaricomycetes</taxon>
        <taxon>Agaricomycetidae</taxon>
        <taxon>Agaricales</taxon>
        <taxon>Marasmiineae</taxon>
        <taxon>Marasmiaceae</taxon>
        <taxon>Paramarasmius</taxon>
    </lineage>
</organism>
<evidence type="ECO:0000256" key="1">
    <source>
        <dbReference type="SAM" id="MobiDB-lite"/>
    </source>
</evidence>
<keyword evidence="3" id="KW-1185">Reference proteome</keyword>
<dbReference type="Proteomes" id="UP001383192">
    <property type="component" value="Unassembled WGS sequence"/>
</dbReference>
<protein>
    <submittedName>
        <fullName evidence="2">Uncharacterized protein</fullName>
    </submittedName>
</protein>
<sequence length="360" mass="40492">MANDPPIVTSIQQQRQAKLATELWDQVFYHANQDAKDALHLAIHAGHRLINRTLGAVAERRFFEEIFLPDSHPRRTVRCMQLMASEEELAKMVKVLYVELDFDLYLFRATAVIHKGMLCLSQLRCLQMRTEVNRSSTLGVSALLQGVHFPKLQEFIFLGTVDSDTQEFVVRHASTLQTLTLLGEEGRDLSQSGPAFPVLFQASVHRQILAFILNNGAPALKKFHTPCDTPPGEMRHMIDLLRETRGASLEDLELVATSDYGESLFYIVSGSFRNLTSLSLICTMERALPFQENDLDDQVTPFANARRESNLNWPYHSKTDGQPGPSLLPESSSIAHFDLDSHRRVSRKLAPRVATPAPDS</sequence>
<comment type="caution">
    <text evidence="2">The sequence shown here is derived from an EMBL/GenBank/DDBJ whole genome shotgun (WGS) entry which is preliminary data.</text>
</comment>
<dbReference type="AlphaFoldDB" id="A0AAW0CVV7"/>
<gene>
    <name evidence="2" type="ORF">VNI00_008796</name>
</gene>
<reference evidence="2 3" key="1">
    <citation type="submission" date="2024-01" db="EMBL/GenBank/DDBJ databases">
        <title>A draft genome for a cacao thread blight-causing isolate of Paramarasmius palmivorus.</title>
        <authorList>
            <person name="Baruah I.K."/>
            <person name="Bukari Y."/>
            <person name="Amoako-Attah I."/>
            <person name="Meinhardt L.W."/>
            <person name="Bailey B.A."/>
            <person name="Cohen S.P."/>
        </authorList>
    </citation>
    <scope>NUCLEOTIDE SEQUENCE [LARGE SCALE GENOMIC DNA]</scope>
    <source>
        <strain evidence="2 3">GH-12</strain>
    </source>
</reference>
<evidence type="ECO:0000313" key="3">
    <source>
        <dbReference type="Proteomes" id="UP001383192"/>
    </source>
</evidence>